<keyword evidence="2" id="KW-1185">Reference proteome</keyword>
<reference evidence="1" key="1">
    <citation type="submission" date="2020-07" db="EMBL/GenBank/DDBJ databases">
        <title>Genome sequence and genetic diversity analysis of an under-domesticated orphan crop, white fonio (Digitaria exilis).</title>
        <authorList>
            <person name="Bennetzen J.L."/>
            <person name="Chen S."/>
            <person name="Ma X."/>
            <person name="Wang X."/>
            <person name="Yssel A.E.J."/>
            <person name="Chaluvadi S.R."/>
            <person name="Johnson M."/>
            <person name="Gangashetty P."/>
            <person name="Hamidou F."/>
            <person name="Sanogo M.D."/>
            <person name="Zwaenepoel A."/>
            <person name="Wallace J."/>
            <person name="Van De Peer Y."/>
            <person name="Van Deynze A."/>
        </authorList>
    </citation>
    <scope>NUCLEOTIDE SEQUENCE</scope>
    <source>
        <tissue evidence="1">Leaves</tissue>
    </source>
</reference>
<name>A0A835B2R7_9POAL</name>
<accession>A0A835B2R7</accession>
<sequence>MNQVVKEPGSFVMTVAGLMPPLPIPRTYEPNVEGSHAVTPPTLQEAYGCWWTTTATCGCAVIDQSGRNEAQVSISDNCVVDGIRAKLENETLTI</sequence>
<gene>
    <name evidence="1" type="ORF">HU200_045124</name>
</gene>
<protein>
    <submittedName>
        <fullName evidence="1">Uncharacterized protein</fullName>
    </submittedName>
</protein>
<dbReference type="AlphaFoldDB" id="A0A835B2R7"/>
<organism evidence="1 2">
    <name type="scientific">Digitaria exilis</name>
    <dbReference type="NCBI Taxonomy" id="1010633"/>
    <lineage>
        <taxon>Eukaryota</taxon>
        <taxon>Viridiplantae</taxon>
        <taxon>Streptophyta</taxon>
        <taxon>Embryophyta</taxon>
        <taxon>Tracheophyta</taxon>
        <taxon>Spermatophyta</taxon>
        <taxon>Magnoliopsida</taxon>
        <taxon>Liliopsida</taxon>
        <taxon>Poales</taxon>
        <taxon>Poaceae</taxon>
        <taxon>PACMAD clade</taxon>
        <taxon>Panicoideae</taxon>
        <taxon>Panicodae</taxon>
        <taxon>Paniceae</taxon>
        <taxon>Anthephorinae</taxon>
        <taxon>Digitaria</taxon>
    </lineage>
</organism>
<dbReference type="EMBL" id="JACEFO010002109">
    <property type="protein sequence ID" value="KAF8681693.1"/>
    <property type="molecule type" value="Genomic_DNA"/>
</dbReference>
<dbReference type="Proteomes" id="UP000636709">
    <property type="component" value="Unassembled WGS sequence"/>
</dbReference>
<evidence type="ECO:0000313" key="2">
    <source>
        <dbReference type="Proteomes" id="UP000636709"/>
    </source>
</evidence>
<comment type="caution">
    <text evidence="1">The sequence shown here is derived from an EMBL/GenBank/DDBJ whole genome shotgun (WGS) entry which is preliminary data.</text>
</comment>
<proteinExistence type="predicted"/>
<evidence type="ECO:0000313" key="1">
    <source>
        <dbReference type="EMBL" id="KAF8681693.1"/>
    </source>
</evidence>